<protein>
    <recommendedName>
        <fullName evidence="2">Coenzyme F420:L-glutamate ligase-like domain-containing protein</fullName>
    </recommendedName>
</protein>
<evidence type="ECO:0000259" key="2">
    <source>
        <dbReference type="Pfam" id="PF01996"/>
    </source>
</evidence>
<feature type="transmembrane region" description="Helical" evidence="1">
    <location>
        <begin position="110"/>
        <end position="128"/>
    </location>
</feature>
<dbReference type="Pfam" id="PF01996">
    <property type="entry name" value="F420_ligase"/>
    <property type="match status" value="1"/>
</dbReference>
<dbReference type="Proteomes" id="UP000014923">
    <property type="component" value="Unassembled WGS sequence"/>
</dbReference>
<comment type="caution">
    <text evidence="3">The sequence shown here is derived from an EMBL/GenBank/DDBJ whole genome shotgun (WGS) entry which is preliminary data.</text>
</comment>
<keyword evidence="1" id="KW-1133">Transmembrane helix</keyword>
<accession>R7RSR7</accession>
<evidence type="ECO:0000313" key="3">
    <source>
        <dbReference type="EMBL" id="CDF58426.1"/>
    </source>
</evidence>
<dbReference type="HOGENOM" id="CLU_087621_0_0_9"/>
<reference evidence="3" key="1">
    <citation type="submission" date="2013-03" db="EMBL/GenBank/DDBJ databases">
        <title>Draft genome sequence of the hydrogen-ethanol-producing anaerobic alkalithermophilic Caloramator celere.</title>
        <authorList>
            <person name="Ciranna A."/>
            <person name="Larjo A."/>
            <person name="Kivisto A."/>
            <person name="Santala V."/>
            <person name="Roos C."/>
            <person name="Karp M."/>
        </authorList>
    </citation>
    <scope>NUCLEOTIDE SEQUENCE [LARGE SCALE GENOMIC DNA]</scope>
    <source>
        <strain evidence="3">DSM 8682</strain>
    </source>
</reference>
<dbReference type="AlphaFoldDB" id="R7RSR7"/>
<dbReference type="OrthoDB" id="9763290at2"/>
<proteinExistence type="predicted"/>
<dbReference type="eggNOG" id="COG1478">
    <property type="taxonomic scope" value="Bacteria"/>
</dbReference>
<dbReference type="EMBL" id="CAVN010000097">
    <property type="protein sequence ID" value="CDF58426.1"/>
    <property type="molecule type" value="Genomic_DNA"/>
</dbReference>
<evidence type="ECO:0000313" key="4">
    <source>
        <dbReference type="Proteomes" id="UP000014923"/>
    </source>
</evidence>
<dbReference type="RefSeq" id="WP_018662491.1">
    <property type="nucleotide sequence ID" value="NZ_HF952018.1"/>
</dbReference>
<name>R7RSR7_9CLOT</name>
<dbReference type="Gene3D" id="3.30.1330.100">
    <property type="entry name" value="CofE-like"/>
    <property type="match status" value="1"/>
</dbReference>
<dbReference type="InterPro" id="IPR002847">
    <property type="entry name" value="F420-0_gamma-glut_ligase-dom"/>
</dbReference>
<feature type="domain" description="Coenzyme F420:L-glutamate ligase-like" evidence="2">
    <location>
        <begin position="25"/>
        <end position="181"/>
    </location>
</feature>
<sequence length="232" mass="26002">MEFVANENKELTMELEEEVYVRIPIKTRTVMIGDSIEDIVYEYTKGLIEENDIVFISEKCVAISQGRAYKMSDIKPCRLAKFLSKFVYKSPYGIGLSIPETMHFAIKECGVIRILIAAFLAAIFTKIFKIRGVFYRIAGYKASSIDGPTSCTIPPFNEYVVLGPKDPDLTAKKISERIGVKVCIVDINDLGGRVLGVSHKDINKRKIVNILKDNPLGQGHQSTPIGIIRRIK</sequence>
<keyword evidence="4" id="KW-1185">Reference proteome</keyword>
<gene>
    <name evidence="3" type="ORF">TCEL_00472</name>
</gene>
<dbReference type="SUPFAM" id="SSF144010">
    <property type="entry name" value="CofE-like"/>
    <property type="match status" value="1"/>
</dbReference>
<keyword evidence="1" id="KW-0812">Transmembrane</keyword>
<evidence type="ECO:0000256" key="1">
    <source>
        <dbReference type="SAM" id="Phobius"/>
    </source>
</evidence>
<keyword evidence="1" id="KW-0472">Membrane</keyword>
<organism evidence="3 4">
    <name type="scientific">Thermobrachium celere DSM 8682</name>
    <dbReference type="NCBI Taxonomy" id="941824"/>
    <lineage>
        <taxon>Bacteria</taxon>
        <taxon>Bacillati</taxon>
        <taxon>Bacillota</taxon>
        <taxon>Clostridia</taxon>
        <taxon>Eubacteriales</taxon>
        <taxon>Clostridiaceae</taxon>
        <taxon>Thermobrachium</taxon>
    </lineage>
</organism>